<sequence length="162" mass="17459">MFRIPAGASPTHPETTLYTLPIVDTAVPQAINAPAGSNSDIGHGGPWSWMANTNPMAYATVGFVVPELEMQPPVSPSRPNGVAMDRALPPLPAPLHSMEDDTHSTGSCPSCSNPAPLSWRWGVVTMQAVCNACGQYEARKKTRRPQELETKKMLRRLAGAKR</sequence>
<evidence type="ECO:0000313" key="5">
    <source>
        <dbReference type="Proteomes" id="UP000815677"/>
    </source>
</evidence>
<reference evidence="4" key="1">
    <citation type="submission" date="2014-09" db="EMBL/GenBank/DDBJ databases">
        <title>Genome sequence of the luminous mushroom Mycena chlorophos for searching fungal bioluminescence genes.</title>
        <authorList>
            <person name="Tanaka Y."/>
            <person name="Kasuga D."/>
            <person name="Oba Y."/>
            <person name="Hase S."/>
            <person name="Sato K."/>
            <person name="Oba Y."/>
            <person name="Sakakibara Y."/>
        </authorList>
    </citation>
    <scope>NUCLEOTIDE SEQUENCE</scope>
</reference>
<evidence type="ECO:0000256" key="1">
    <source>
        <dbReference type="PROSITE-ProRule" id="PRU00094"/>
    </source>
</evidence>
<name>A0ABQ0L1G3_MYCCL</name>
<keyword evidence="1" id="KW-0479">Metal-binding</keyword>
<keyword evidence="1" id="KW-0863">Zinc-finger</keyword>
<dbReference type="EMBL" id="DF840538">
    <property type="protein sequence ID" value="GAT45008.1"/>
    <property type="molecule type" value="Genomic_DNA"/>
</dbReference>
<dbReference type="SUPFAM" id="SSF57716">
    <property type="entry name" value="Glucocorticoid receptor-like (DNA-binding domain)"/>
    <property type="match status" value="1"/>
</dbReference>
<dbReference type="PROSITE" id="PS50114">
    <property type="entry name" value="GATA_ZN_FINGER_2"/>
    <property type="match status" value="1"/>
</dbReference>
<dbReference type="InterPro" id="IPR013088">
    <property type="entry name" value="Znf_NHR/GATA"/>
</dbReference>
<accession>A0ABQ0L1G3</accession>
<dbReference type="InterPro" id="IPR000679">
    <property type="entry name" value="Znf_GATA"/>
</dbReference>
<protein>
    <recommendedName>
        <fullName evidence="3">GATA-type domain-containing protein</fullName>
    </recommendedName>
</protein>
<gene>
    <name evidence="4" type="ORF">MCHLO_02606</name>
</gene>
<feature type="compositionally biased region" description="Basic residues" evidence="2">
    <location>
        <begin position="153"/>
        <end position="162"/>
    </location>
</feature>
<evidence type="ECO:0000313" key="4">
    <source>
        <dbReference type="EMBL" id="GAT45008.1"/>
    </source>
</evidence>
<dbReference type="Proteomes" id="UP000815677">
    <property type="component" value="Unassembled WGS sequence"/>
</dbReference>
<keyword evidence="5" id="KW-1185">Reference proteome</keyword>
<keyword evidence="1" id="KW-0862">Zinc</keyword>
<evidence type="ECO:0000259" key="3">
    <source>
        <dbReference type="PROSITE" id="PS50114"/>
    </source>
</evidence>
<dbReference type="Gene3D" id="3.30.50.10">
    <property type="entry name" value="Erythroid Transcription Factor GATA-1, subunit A"/>
    <property type="match status" value="1"/>
</dbReference>
<feature type="domain" description="GATA-type" evidence="3">
    <location>
        <begin position="102"/>
        <end position="156"/>
    </location>
</feature>
<feature type="region of interest" description="Disordered" evidence="2">
    <location>
        <begin position="139"/>
        <end position="162"/>
    </location>
</feature>
<proteinExistence type="predicted"/>
<organism evidence="4 5">
    <name type="scientific">Mycena chlorophos</name>
    <name type="common">Agaric fungus</name>
    <name type="synonym">Agaricus chlorophos</name>
    <dbReference type="NCBI Taxonomy" id="658473"/>
    <lineage>
        <taxon>Eukaryota</taxon>
        <taxon>Fungi</taxon>
        <taxon>Dikarya</taxon>
        <taxon>Basidiomycota</taxon>
        <taxon>Agaricomycotina</taxon>
        <taxon>Agaricomycetes</taxon>
        <taxon>Agaricomycetidae</taxon>
        <taxon>Agaricales</taxon>
        <taxon>Marasmiineae</taxon>
        <taxon>Mycenaceae</taxon>
        <taxon>Mycena</taxon>
    </lineage>
</organism>
<evidence type="ECO:0000256" key="2">
    <source>
        <dbReference type="SAM" id="MobiDB-lite"/>
    </source>
</evidence>